<evidence type="ECO:0000256" key="3">
    <source>
        <dbReference type="ARBA" id="ARBA00010951"/>
    </source>
</evidence>
<dbReference type="GO" id="GO:0033499">
    <property type="term" value="P:galactose catabolic process via UDP-galactose, Leloir pathway"/>
    <property type="evidence" value="ECO:0007669"/>
    <property type="project" value="TreeGrafter"/>
</dbReference>
<evidence type="ECO:0000256" key="6">
    <source>
        <dbReference type="ARBA" id="ARBA00016340"/>
    </source>
</evidence>
<feature type="binding site" evidence="16">
    <location>
        <position position="331"/>
    </location>
    <ligand>
        <name>Fe cation</name>
        <dbReference type="ChEBI" id="CHEBI:24875"/>
    </ligand>
</feature>
<feature type="compositionally biased region" description="Acidic residues" evidence="18">
    <location>
        <begin position="314"/>
        <end position="324"/>
    </location>
</feature>
<comment type="pathway">
    <text evidence="2 17">Carbohydrate metabolism; galactose metabolism.</text>
</comment>
<feature type="binding site" evidence="15">
    <location>
        <position position="118"/>
    </location>
    <ligand>
        <name>Zn(2+)</name>
        <dbReference type="ChEBI" id="CHEBI:29105"/>
    </ligand>
</feature>
<evidence type="ECO:0000256" key="2">
    <source>
        <dbReference type="ARBA" id="ARBA00004947"/>
    </source>
</evidence>
<keyword evidence="8 17" id="KW-0548">Nucleotidyltransferase</keyword>
<evidence type="ECO:0000256" key="15">
    <source>
        <dbReference type="PIRSR" id="PIRSR000808-3"/>
    </source>
</evidence>
<feature type="binding site" description="in other chain" evidence="14">
    <location>
        <position position="158"/>
    </location>
    <ligand>
        <name>UDP-alpha-D-glucose</name>
        <dbReference type="ChEBI" id="CHEBI:58885"/>
        <note>ligand shared between dimeric partners</note>
    </ligand>
</feature>
<proteinExistence type="inferred from homology"/>
<dbReference type="GO" id="GO:0008270">
    <property type="term" value="F:zinc ion binding"/>
    <property type="evidence" value="ECO:0007669"/>
    <property type="project" value="InterPro"/>
</dbReference>
<protein>
    <recommendedName>
        <fullName evidence="6 17">Galactose-1-phosphate uridylyltransferase</fullName>
        <ecNumber evidence="5 17">2.7.7.12</ecNumber>
    </recommendedName>
</protein>
<evidence type="ECO:0000256" key="10">
    <source>
        <dbReference type="ARBA" id="ARBA00022833"/>
    </source>
</evidence>
<comment type="caution">
    <text evidence="21">The sequence shown here is derived from an EMBL/GenBank/DDBJ whole genome shotgun (WGS) entry which is preliminary data.</text>
</comment>
<feature type="binding site" evidence="14">
    <location>
        <begin position="349"/>
        <end position="350"/>
    </location>
    <ligand>
        <name>UDP-alpha-D-glucose</name>
        <dbReference type="ChEBI" id="CHEBI:58885"/>
        <note>ligand shared between dimeric partners</note>
    </ligand>
</feature>
<keyword evidence="10 15" id="KW-0862">Zinc</keyword>
<comment type="subunit">
    <text evidence="4">Homodimer.</text>
</comment>
<sequence>MEDTEFDPSTHPHRRLNPLTNEHVLVSPHRTKRPWLGQVEPPQTTKLPEFDPDCYLCPGNTRAGGKQTDKYESTFAFENDFAAVLPPPGPAAPPSPHPLLATEPVQGGCDVICFHPRHDLTLARLAIPDIRKVINEWVRIYLLRGRQEGINYVQIFENKGAMMGCSNPHPHGQAWSLSVVPSLPATEIKNLKNYASTTITDPSSSAPRGPHGRPCLLCEYVHFEVSVEHESGRVVAKNDHWVALVPWWAIWPFEILLLPYKRHISNIASLTTEEKDAFAQIMSIVTKRYDNLFSCSFAYSLGIHQRPTPRAEGTSEDQDDDDEDISHLHLHFDPPLLRSASVRKFLVGFELMAEPQRDLTPEQAAQRLRSCSEVHYLDAIPSSEEK</sequence>
<evidence type="ECO:0000313" key="21">
    <source>
        <dbReference type="EMBL" id="KAK7689182.1"/>
    </source>
</evidence>
<evidence type="ECO:0000313" key="22">
    <source>
        <dbReference type="Proteomes" id="UP001385951"/>
    </source>
</evidence>
<dbReference type="GO" id="GO:0005737">
    <property type="term" value="C:cytoplasm"/>
    <property type="evidence" value="ECO:0007669"/>
    <property type="project" value="TreeGrafter"/>
</dbReference>
<dbReference type="InterPro" id="IPR036265">
    <property type="entry name" value="HIT-like_sf"/>
</dbReference>
<evidence type="ECO:0000256" key="7">
    <source>
        <dbReference type="ARBA" id="ARBA00022679"/>
    </source>
</evidence>
<evidence type="ECO:0000259" key="19">
    <source>
        <dbReference type="Pfam" id="PF01087"/>
    </source>
</evidence>
<evidence type="ECO:0000256" key="13">
    <source>
        <dbReference type="PIRSR" id="PIRSR000808-1"/>
    </source>
</evidence>
<feature type="binding site" evidence="15">
    <location>
        <position position="54"/>
    </location>
    <ligand>
        <name>Zn(2+)</name>
        <dbReference type="ChEBI" id="CHEBI:29105"/>
    </ligand>
</feature>
<keyword evidence="9 15" id="KW-0479">Metal-binding</keyword>
<feature type="domain" description="Galactose-1-phosphate uridyl transferase N-terminal" evidence="19">
    <location>
        <begin position="5"/>
        <end position="181"/>
    </location>
</feature>
<dbReference type="EC" id="2.7.7.12" evidence="5 17"/>
<evidence type="ECO:0000259" key="20">
    <source>
        <dbReference type="Pfam" id="PF02744"/>
    </source>
</evidence>
<dbReference type="AlphaFoldDB" id="A0AAW0G9T9"/>
<dbReference type="FunFam" id="3.30.428.10:FF:000002">
    <property type="entry name" value="Galactose-1-phosphate uridylyltransferase"/>
    <property type="match status" value="1"/>
</dbReference>
<dbReference type="EMBL" id="JASBNA010000009">
    <property type="protein sequence ID" value="KAK7689182.1"/>
    <property type="molecule type" value="Genomic_DNA"/>
</dbReference>
<gene>
    <name evidence="21" type="ORF">QCA50_007873</name>
</gene>
<evidence type="ECO:0000256" key="9">
    <source>
        <dbReference type="ARBA" id="ARBA00022723"/>
    </source>
</evidence>
<feature type="domain" description="Galactose-1-phosphate uridyl transferase C-terminal" evidence="20">
    <location>
        <begin position="215"/>
        <end position="377"/>
    </location>
</feature>
<feature type="binding site" evidence="15">
    <location>
        <position position="169"/>
    </location>
    <ligand>
        <name>Zn(2+)</name>
        <dbReference type="ChEBI" id="CHEBI:29105"/>
    </ligand>
</feature>
<evidence type="ECO:0000256" key="17">
    <source>
        <dbReference type="RuleBase" id="RU000506"/>
    </source>
</evidence>
<comment type="similarity">
    <text evidence="3 17">Belongs to the galactose-1-phosphate uridylyltransferase type 1 family.</text>
</comment>
<feature type="binding site" evidence="16">
    <location>
        <position position="187"/>
    </location>
    <ligand>
        <name>Fe cation</name>
        <dbReference type="ChEBI" id="CHEBI:24875"/>
    </ligand>
</feature>
<accession>A0AAW0G9T9</accession>
<dbReference type="GO" id="GO:0008108">
    <property type="term" value="F:UDP-glucose:hexose-1-phosphate uridylyltransferase activity"/>
    <property type="evidence" value="ECO:0007669"/>
    <property type="project" value="UniProtKB-EC"/>
</dbReference>
<dbReference type="InterPro" id="IPR005849">
    <property type="entry name" value="GalP_Utransf_N"/>
</dbReference>
<dbReference type="Proteomes" id="UP001385951">
    <property type="component" value="Unassembled WGS sequence"/>
</dbReference>
<feature type="active site" description="Tele-UMP-histidine intermediate" evidence="13">
    <location>
        <position position="171"/>
    </location>
</feature>
<dbReference type="Pfam" id="PF02744">
    <property type="entry name" value="GalP_UDP_tr_C"/>
    <property type="match status" value="1"/>
</dbReference>
<dbReference type="PIRSF" id="PIRSF000808">
    <property type="entry name" value="GalT"/>
    <property type="match status" value="1"/>
</dbReference>
<evidence type="ECO:0000256" key="16">
    <source>
        <dbReference type="PIRSR" id="PIRSR000808-4"/>
    </source>
</evidence>
<name>A0AAW0G9T9_9APHY</name>
<feature type="region of interest" description="Disordered" evidence="18">
    <location>
        <begin position="306"/>
        <end position="325"/>
    </location>
</feature>
<feature type="binding site" evidence="16">
    <location>
        <position position="329"/>
    </location>
    <ligand>
        <name>Fe cation</name>
        <dbReference type="ChEBI" id="CHEBI:24875"/>
    </ligand>
</feature>
<keyword evidence="22" id="KW-1185">Reference proteome</keyword>
<evidence type="ECO:0000256" key="18">
    <source>
        <dbReference type="SAM" id="MobiDB-lite"/>
    </source>
</evidence>
<feature type="binding site" evidence="14">
    <location>
        <begin position="344"/>
        <end position="345"/>
    </location>
    <ligand>
        <name>UDP-alpha-D-glucose</name>
        <dbReference type="ChEBI" id="CHEBI:58885"/>
        <note>ligand shared between dimeric partners</note>
    </ligand>
</feature>
<evidence type="ECO:0000256" key="5">
    <source>
        <dbReference type="ARBA" id="ARBA00012384"/>
    </source>
</evidence>
<dbReference type="Pfam" id="PF01087">
    <property type="entry name" value="GalP_UDP_transf"/>
    <property type="match status" value="1"/>
</dbReference>
<reference evidence="21 22" key="1">
    <citation type="submission" date="2022-09" db="EMBL/GenBank/DDBJ databases">
        <authorList>
            <person name="Palmer J.M."/>
        </authorList>
    </citation>
    <scope>NUCLEOTIDE SEQUENCE [LARGE SCALE GENOMIC DNA]</scope>
    <source>
        <strain evidence="21 22">DSM 7382</strain>
    </source>
</reference>
<feature type="binding site" description="in other chain" evidence="14">
    <location>
        <position position="63"/>
    </location>
    <ligand>
        <name>UDP-alpha-D-glucose</name>
        <dbReference type="ChEBI" id="CHEBI:58885"/>
        <note>ligand shared between dimeric partners</note>
    </ligand>
</feature>
<keyword evidence="12 17" id="KW-0119">Carbohydrate metabolism</keyword>
<feature type="binding site" evidence="14">
    <location>
        <begin position="30"/>
        <end position="33"/>
    </location>
    <ligand>
        <name>UDP-alpha-D-glucose</name>
        <dbReference type="ChEBI" id="CHEBI:58885"/>
        <note>ligand shared between dimeric partners</note>
    </ligand>
</feature>
<keyword evidence="7 17" id="KW-0808">Transferase</keyword>
<feature type="binding site" description="in other chain" evidence="14">
    <location>
        <position position="356"/>
    </location>
    <ligand>
        <name>UDP-alpha-D-glucose</name>
        <dbReference type="ChEBI" id="CHEBI:58885"/>
        <note>ligand shared between dimeric partners</note>
    </ligand>
</feature>
<evidence type="ECO:0000256" key="4">
    <source>
        <dbReference type="ARBA" id="ARBA00011738"/>
    </source>
</evidence>
<dbReference type="PANTHER" id="PTHR11943:SF1">
    <property type="entry name" value="GALACTOSE-1-PHOSPHATE URIDYLYLTRANSFERASE"/>
    <property type="match status" value="1"/>
</dbReference>
<dbReference type="Gene3D" id="3.30.428.10">
    <property type="entry name" value="HIT-like"/>
    <property type="match status" value="2"/>
</dbReference>
<evidence type="ECO:0000256" key="11">
    <source>
        <dbReference type="ARBA" id="ARBA00023144"/>
    </source>
</evidence>
<evidence type="ECO:0000256" key="1">
    <source>
        <dbReference type="ARBA" id="ARBA00001107"/>
    </source>
</evidence>
<feature type="binding site" description="in other chain" evidence="14">
    <location>
        <position position="173"/>
    </location>
    <ligand>
        <name>UDP-alpha-D-glucose</name>
        <dbReference type="ChEBI" id="CHEBI:58885"/>
        <note>ligand shared between dimeric partners</note>
    </ligand>
</feature>
<evidence type="ECO:0000256" key="14">
    <source>
        <dbReference type="PIRSR" id="PIRSR000808-2"/>
    </source>
</evidence>
<feature type="binding site" evidence="16">
    <location>
        <position position="304"/>
    </location>
    <ligand>
        <name>Fe cation</name>
        <dbReference type="ChEBI" id="CHEBI:24875"/>
    </ligand>
</feature>
<dbReference type="NCBIfam" id="TIGR00209">
    <property type="entry name" value="galT_1"/>
    <property type="match status" value="1"/>
</dbReference>
<dbReference type="InterPro" id="IPR019779">
    <property type="entry name" value="GalP_UDPtransf1_His-AS"/>
</dbReference>
<dbReference type="PANTHER" id="PTHR11943">
    <property type="entry name" value="GALACTOSE-1-PHOSPHATE URIDYLYLTRANSFERASE"/>
    <property type="match status" value="1"/>
</dbReference>
<evidence type="ECO:0000256" key="12">
    <source>
        <dbReference type="ARBA" id="ARBA00023277"/>
    </source>
</evidence>
<dbReference type="PROSITE" id="PS00117">
    <property type="entry name" value="GAL_P_UDP_TRANSF_I"/>
    <property type="match status" value="1"/>
</dbReference>
<feature type="binding site" description="in other chain" evidence="14">
    <location>
        <begin position="164"/>
        <end position="166"/>
    </location>
    <ligand>
        <name>UDP-alpha-D-glucose</name>
        <dbReference type="ChEBI" id="CHEBI:58885"/>
        <note>ligand shared between dimeric partners</note>
    </ligand>
</feature>
<keyword evidence="16" id="KW-0408">Iron</keyword>
<dbReference type="CDD" id="cd00608">
    <property type="entry name" value="GalT"/>
    <property type="match status" value="1"/>
</dbReference>
<comment type="catalytic activity">
    <reaction evidence="1 17">
        <text>alpha-D-galactose 1-phosphate + UDP-alpha-D-glucose = alpha-D-glucose 1-phosphate + UDP-alpha-D-galactose</text>
        <dbReference type="Rhea" id="RHEA:13989"/>
        <dbReference type="ChEBI" id="CHEBI:58336"/>
        <dbReference type="ChEBI" id="CHEBI:58601"/>
        <dbReference type="ChEBI" id="CHEBI:58885"/>
        <dbReference type="ChEBI" id="CHEBI:66914"/>
        <dbReference type="EC" id="2.7.7.12"/>
    </reaction>
</comment>
<keyword evidence="11 17" id="KW-0299">Galactose metabolism</keyword>
<dbReference type="InterPro" id="IPR001937">
    <property type="entry name" value="GalP_UDPtransf1"/>
</dbReference>
<dbReference type="InterPro" id="IPR005850">
    <property type="entry name" value="GalP_Utransf_C"/>
</dbReference>
<evidence type="ECO:0000256" key="8">
    <source>
        <dbReference type="ARBA" id="ARBA00022695"/>
    </source>
</evidence>
<feature type="binding site" description="in other chain" evidence="14">
    <location>
        <begin position="79"/>
        <end position="80"/>
    </location>
    <ligand>
        <name>UDP-alpha-D-glucose</name>
        <dbReference type="ChEBI" id="CHEBI:58885"/>
        <note>ligand shared between dimeric partners</note>
    </ligand>
</feature>
<dbReference type="SUPFAM" id="SSF54197">
    <property type="entry name" value="HIT-like"/>
    <property type="match status" value="2"/>
</dbReference>
<organism evidence="21 22">
    <name type="scientific">Cerrena zonata</name>
    <dbReference type="NCBI Taxonomy" id="2478898"/>
    <lineage>
        <taxon>Eukaryota</taxon>
        <taxon>Fungi</taxon>
        <taxon>Dikarya</taxon>
        <taxon>Basidiomycota</taxon>
        <taxon>Agaricomycotina</taxon>
        <taxon>Agaricomycetes</taxon>
        <taxon>Polyporales</taxon>
        <taxon>Cerrenaceae</taxon>
        <taxon>Cerrena</taxon>
    </lineage>
</organism>
<comment type="cofactor">
    <cofactor evidence="16">
        <name>Fe cation</name>
        <dbReference type="ChEBI" id="CHEBI:24875"/>
    </cofactor>
    <text evidence="16">Binds 1 Fe cation per subunit.</text>
</comment>
<feature type="binding site" evidence="15">
    <location>
        <position position="57"/>
    </location>
    <ligand>
        <name>Zn(2+)</name>
        <dbReference type="ChEBI" id="CHEBI:29105"/>
    </ligand>
</feature>
<comment type="cofactor">
    <cofactor evidence="15">
        <name>Zn(2+)</name>
        <dbReference type="ChEBI" id="CHEBI:29105"/>
    </cofactor>
    <text evidence="15">Binds 1 zinc ion per subunit.</text>
</comment>